<reference evidence="2" key="1">
    <citation type="submission" date="2010-08" db="EMBL/GenBank/DDBJ databases">
        <authorList>
            <person name="Harkins D.M."/>
            <person name="Madupu R."/>
            <person name="Durkin A.S."/>
            <person name="Torralba M."/>
            <person name="Methe B."/>
            <person name="Sutton G.G."/>
            <person name="Nelson K.E."/>
        </authorList>
    </citation>
    <scope>NUCLEOTIDE SEQUENCE [LARGE SCALE GENOMIC DNA]</scope>
    <source>
        <strain evidence="2">ATCC 14266</strain>
    </source>
</reference>
<organism evidence="2 3">
    <name type="scientific">Corynebacterium matruchotii ATCC 14266</name>
    <dbReference type="NCBI Taxonomy" id="553207"/>
    <lineage>
        <taxon>Bacteria</taxon>
        <taxon>Bacillati</taxon>
        <taxon>Actinomycetota</taxon>
        <taxon>Actinomycetes</taxon>
        <taxon>Mycobacteriales</taxon>
        <taxon>Corynebacteriaceae</taxon>
        <taxon>Corynebacterium</taxon>
    </lineage>
</organism>
<proteinExistence type="predicted"/>
<dbReference type="EMBL" id="ACSH02000005">
    <property type="protein sequence ID" value="EFM48584.1"/>
    <property type="molecule type" value="Genomic_DNA"/>
</dbReference>
<keyword evidence="3" id="KW-1185">Reference proteome</keyword>
<evidence type="ECO:0000313" key="3">
    <source>
        <dbReference type="Proteomes" id="UP000004218"/>
    </source>
</evidence>
<feature type="region of interest" description="Disordered" evidence="1">
    <location>
        <begin position="1"/>
        <end position="24"/>
    </location>
</feature>
<dbReference type="STRING" id="553207.HMPREF0299_6528"/>
<evidence type="ECO:0000313" key="2">
    <source>
        <dbReference type="EMBL" id="EFM48584.1"/>
    </source>
</evidence>
<accession>E0DF91</accession>
<comment type="caution">
    <text evidence="2">The sequence shown here is derived from an EMBL/GenBank/DDBJ whole genome shotgun (WGS) entry which is preliminary data.</text>
</comment>
<dbReference type="AlphaFoldDB" id="E0DF91"/>
<name>E0DF91_9CORY</name>
<sequence>MHTTRQQPIPKPTHQSTHGNLIGTSLETKKFVARIVKPLG</sequence>
<evidence type="ECO:0000256" key="1">
    <source>
        <dbReference type="SAM" id="MobiDB-lite"/>
    </source>
</evidence>
<gene>
    <name evidence="2" type="ORF">HMPREF0299_6528</name>
</gene>
<dbReference type="Proteomes" id="UP000004218">
    <property type="component" value="Unassembled WGS sequence"/>
</dbReference>
<protein>
    <submittedName>
        <fullName evidence="2">Uncharacterized protein</fullName>
    </submittedName>
</protein>